<feature type="region of interest" description="Disordered" evidence="5">
    <location>
        <begin position="1"/>
        <end position="242"/>
    </location>
</feature>
<dbReference type="GeneID" id="98116892"/>
<dbReference type="PANTHER" id="PTHR14146">
    <property type="entry name" value="EXOCYST COMPLEX COMPONENT 4"/>
    <property type="match status" value="1"/>
</dbReference>
<dbReference type="EMBL" id="JABSNW010000003">
    <property type="protein sequence ID" value="KAL2888574.1"/>
    <property type="molecule type" value="Genomic_DNA"/>
</dbReference>
<proteinExistence type="inferred from homology"/>
<dbReference type="Pfam" id="PF04048">
    <property type="entry name" value="Sec8_N"/>
    <property type="match status" value="1"/>
</dbReference>
<dbReference type="Pfam" id="PF20652">
    <property type="entry name" value="Sec8_C"/>
    <property type="match status" value="1"/>
</dbReference>
<keyword evidence="9" id="KW-1185">Reference proteome</keyword>
<evidence type="ECO:0000259" key="6">
    <source>
        <dbReference type="Pfam" id="PF04048"/>
    </source>
</evidence>
<feature type="region of interest" description="Disordered" evidence="5">
    <location>
        <begin position="546"/>
        <end position="583"/>
    </location>
</feature>
<comment type="caution">
    <text evidence="8">The sequence shown here is derived from an EMBL/GenBank/DDBJ whole genome shotgun (WGS) entry which is preliminary data.</text>
</comment>
<dbReference type="InterPro" id="IPR048630">
    <property type="entry name" value="Sec8_M"/>
</dbReference>
<keyword evidence="2 4" id="KW-0268">Exocytosis</keyword>
<evidence type="ECO:0000256" key="1">
    <source>
        <dbReference type="ARBA" id="ARBA00022448"/>
    </source>
</evidence>
<protein>
    <recommendedName>
        <fullName evidence="4">Exocyst complex component Sec8</fullName>
    </recommendedName>
</protein>
<evidence type="ECO:0000313" key="8">
    <source>
        <dbReference type="EMBL" id="KAL2888574.1"/>
    </source>
</evidence>
<dbReference type="PANTHER" id="PTHR14146:SF0">
    <property type="entry name" value="EXOCYST COMPLEX COMPONENT 4"/>
    <property type="match status" value="1"/>
</dbReference>
<feature type="domain" description="Exocyst complex component Sec8 N-terminal" evidence="6">
    <location>
        <begin position="249"/>
        <end position="387"/>
    </location>
</feature>
<keyword evidence="1 4" id="KW-0813">Transport</keyword>
<evidence type="ECO:0000256" key="3">
    <source>
        <dbReference type="ARBA" id="ARBA00022927"/>
    </source>
</evidence>
<sequence length="1262" mass="139613">MYSLCASHSPPPPPHHVGRSTICPPNGRPTQRTNGYGNFGPAPNLQQQQQQQPQRDPNPLPNDYDAYGDGYGGSNGNGAPPPRGRPMGERPALRPSPSSNMTSMSNDGGVDMRAGNMGYRNGSVGGGSESSGTAISMRSARERFDSPGRVSLGNRSRSPQPGSQAPASQAAPPPSQPTMRSMPSRNRLNERLNARDASPSQPSLHHQSSRLLQQHQQQQQQQQQYQYQQDSAAVEQRRAPESNAEREIIQVLEHIRKEWPALCTSDCVPVQLALQLLDNSSVGRAHEYRNFQHTYMMLQNSLKGVVHEHHQGFNSSIGTFHQIQNSIQESQMKVAGLKETLLATKTSLCNPDSELKKLSVTSQMYDGLIVVLDELEDLRLVPDQLEARISEKRFLTAVEVLQTALRKLRKPELDDIGALGELRSYLANQETALMDILVEELHEHLYLKSPYCQERWQSIAKNHGTEAFANGGSNPPPFEQLLDNMDFEKAATEDLAKNPEADTFEYVGLLVEALNKLGRLQNAVENLKQRLPVELFQIANETINEVDQRHPSSLRGGSGGSGSGSSGGSGGNDGGSGNGSGIGGGSSGSNGLGIYGSRETQLRADVIYDLLWTLYGKFEAIAEGHRVFHESIKALIRREGAGNNSALLGSFKELWNLYQNEIRTLLNYYVTSHADVYQFSTSPNPGAGSGKVDGIRDHLFRFSDTDAKGIELATEMEALDLIIQAAVPGLTGREKDEKKSALGLRSAQKSTGLGFGDRHGTGTYKSLVDPSVFNMSLLLPPTLVFLQRLKGIVPPGSDLATSTLTSFLDNFLVNVFQPQLDETLAKLTDTVFNEPDSFQQDQNWSMVAKKPIFKGTSSFFTIVTAFCRMLGTIPHDQALSSLLVSQMMRYYDCVFTWFKGLVTKTAQAQDSSNAPLPDDDIRNLRICARFALSESEINDVMHSRWTGDLNDPVLLEKETYLLVAHVAKQGLELSDIIQDKDTISSLCLIYTSMKWLAIKSQGLRHITHQETDTSQNSLPRATSQRWSLMHDKTPDEGGPVYLPLTQDTVQTFDRIVKSYQELASTALRTLHMEIRCQIMHSLNMVLSPTTTPYILDQDILEPDAQILKLNNNLVSYDEAVSRFLHTREAQYIRSGLGRLISNIIVTNASIASPMNMQGCGRMQLNILVLQQNLKNIEDGVDLKRATSYFGMFSQGGDKILEAAHNMKSLPDEAPDKFTHEELKKLLELCYSEQLSDPERGVAAAARRQMDDKMQNLDEIMRQ</sequence>
<feature type="compositionally biased region" description="Gly residues" evidence="5">
    <location>
        <begin position="556"/>
        <end position="583"/>
    </location>
</feature>
<comment type="function">
    <text evidence="4">Component of the exocyst complex involved in the docking of exocytic vesicles with fusion sites on the plasma membrane.</text>
</comment>
<dbReference type="Proteomes" id="UP001610728">
    <property type="component" value="Unassembled WGS sequence"/>
</dbReference>
<dbReference type="InterPro" id="IPR007191">
    <property type="entry name" value="Sec8_exocyst_N"/>
</dbReference>
<evidence type="ECO:0000256" key="5">
    <source>
        <dbReference type="SAM" id="MobiDB-lite"/>
    </source>
</evidence>
<feature type="compositionally biased region" description="Low complexity" evidence="5">
    <location>
        <begin position="158"/>
        <end position="170"/>
    </location>
</feature>
<dbReference type="InterPro" id="IPR039682">
    <property type="entry name" value="Sec8/EXOC4"/>
</dbReference>
<dbReference type="RefSeq" id="XP_070859754.1">
    <property type="nucleotide sequence ID" value="XM_071001786.1"/>
</dbReference>
<reference evidence="8 9" key="1">
    <citation type="submission" date="2020-05" db="EMBL/GenBank/DDBJ databases">
        <title>Ceratocystis lukuohia genome.</title>
        <authorList>
            <person name="Harrington T.C."/>
            <person name="Kim K."/>
            <person name="Mayers C.G."/>
        </authorList>
    </citation>
    <scope>NUCLEOTIDE SEQUENCE [LARGE SCALE GENOMIC DNA]</scope>
    <source>
        <strain evidence="8 9">C4212</strain>
    </source>
</reference>
<name>A0ABR4MK27_9PEZI</name>
<keyword evidence="3 4" id="KW-0653">Protein transport</keyword>
<organism evidence="8 9">
    <name type="scientific">Ceratocystis lukuohia</name>
    <dbReference type="NCBI Taxonomy" id="2019550"/>
    <lineage>
        <taxon>Eukaryota</taxon>
        <taxon>Fungi</taxon>
        <taxon>Dikarya</taxon>
        <taxon>Ascomycota</taxon>
        <taxon>Pezizomycotina</taxon>
        <taxon>Sordariomycetes</taxon>
        <taxon>Hypocreomycetidae</taxon>
        <taxon>Microascales</taxon>
        <taxon>Ceratocystidaceae</taxon>
        <taxon>Ceratocystis</taxon>
    </lineage>
</organism>
<accession>A0ABR4MK27</accession>
<comment type="similarity">
    <text evidence="4">Belongs to the SEC8 family.</text>
</comment>
<feature type="compositionally biased region" description="Low complexity" evidence="5">
    <location>
        <begin position="95"/>
        <end position="106"/>
    </location>
</feature>
<evidence type="ECO:0000256" key="4">
    <source>
        <dbReference type="RuleBase" id="RU367079"/>
    </source>
</evidence>
<gene>
    <name evidence="8" type="ORF">HOO65_030075</name>
</gene>
<feature type="domain" description="Exocyst complex component Sec8 middle helical bundle" evidence="7">
    <location>
        <begin position="498"/>
        <end position="783"/>
    </location>
</feature>
<evidence type="ECO:0000259" key="7">
    <source>
        <dbReference type="Pfam" id="PF20652"/>
    </source>
</evidence>
<evidence type="ECO:0000313" key="9">
    <source>
        <dbReference type="Proteomes" id="UP001610728"/>
    </source>
</evidence>
<feature type="compositionally biased region" description="Low complexity" evidence="5">
    <location>
        <begin position="198"/>
        <end position="229"/>
    </location>
</feature>
<feature type="compositionally biased region" description="Low complexity" evidence="5">
    <location>
        <begin position="43"/>
        <end position="68"/>
    </location>
</feature>
<evidence type="ECO:0000256" key="2">
    <source>
        <dbReference type="ARBA" id="ARBA00022483"/>
    </source>
</evidence>